<keyword evidence="6 9" id="KW-0408">Iron</keyword>
<evidence type="ECO:0000256" key="7">
    <source>
        <dbReference type="ARBA" id="ARBA00023014"/>
    </source>
</evidence>
<feature type="binding site" evidence="10">
    <location>
        <position position="333"/>
    </location>
    <ligand>
        <name>[Ni-4Fe-4S] cluster</name>
        <dbReference type="ChEBI" id="CHEBI:47739"/>
    </ligand>
</feature>
<sequence length="631" mass="67770">MEEKAKSIDQATLQLLDKAKKDGVETALDRKADMKVQCGFGSAGVCCRNCSMGPCRVSPVPGKGVERGICGATADVIVSRNFARMVVGGAAAHSDHGRSIALSLYHSSKDGDIKVKDENKLKEVAKIYDVETEGRDIYDIAHDVAKRGLDDYGRQMGEVKLPPSLPPKRKEIWDKLDIVPRAIDREIAAVMHSTHIGCNADAEAMIKMAMRCSLGDGWLGSYMATEFRDIMFGTPKSIETEANLGVLEKNSVNVVLHGHEPLLSDMIVEAASDPELVELAKSVGADGINLCGMCCTGNEVSMIHGIKIAGNFMQQELAVVTGAVDGLIVDVQCIMPALAKLTKSYHTKFITTSPKAHITDSTYIEFDEEHPLDSAKQILKEAILNFKNRDNSKVMIPELKSKGIVGYSVEEVINKLDKVVNTQIGPMQTVKPLADVLVSGVLRGAAGVVGCNNPKVTHNSAHIETIKGLIKNDVIVVATGCAAQAAAEYGLMQLEAAEKYAGPGLATVCKLVGIPPVLHMGSCVDISRILDLVGRVANFLGTDMSDLPVVGVAPGWMSEKAVSIGTYVVTSGIDTWLGVTPPVTGGPEVVDILTNKMEDWVGAKFFIETDPHKAVEQMVNRMNEKRKKLGI</sequence>
<feature type="binding site" evidence="10">
    <location>
        <position position="55"/>
    </location>
    <ligand>
        <name>[4Fe-4S] cluster</name>
        <dbReference type="ChEBI" id="CHEBI:49883"/>
        <label>2</label>
    </ligand>
</feature>
<dbReference type="PIRSF" id="PIRSF005023">
    <property type="entry name" value="CODH"/>
    <property type="match status" value="1"/>
</dbReference>
<evidence type="ECO:0000256" key="3">
    <source>
        <dbReference type="ARBA" id="ARBA00022596"/>
    </source>
</evidence>
<dbReference type="GO" id="GO:0004601">
    <property type="term" value="F:peroxidase activity"/>
    <property type="evidence" value="ECO:0007669"/>
    <property type="project" value="TreeGrafter"/>
</dbReference>
<protein>
    <recommendedName>
        <fullName evidence="9">Carbon monoxide dehydrogenase</fullName>
        <ecNumber evidence="9">1.2.7.4</ecNumber>
    </recommendedName>
</protein>
<evidence type="ECO:0000256" key="9">
    <source>
        <dbReference type="PIRNR" id="PIRNR005023"/>
    </source>
</evidence>
<dbReference type="EC" id="1.2.7.4" evidence="9"/>
<dbReference type="GO" id="GO:0050418">
    <property type="term" value="F:hydroxylamine reductase activity"/>
    <property type="evidence" value="ECO:0007669"/>
    <property type="project" value="TreeGrafter"/>
</dbReference>
<dbReference type="GO" id="GO:0042542">
    <property type="term" value="P:response to hydrogen peroxide"/>
    <property type="evidence" value="ECO:0007669"/>
    <property type="project" value="TreeGrafter"/>
</dbReference>
<dbReference type="InterPro" id="IPR010047">
    <property type="entry name" value="CODH"/>
</dbReference>
<feature type="binding site" evidence="10">
    <location>
        <position position="451"/>
    </location>
    <ligand>
        <name>[Ni-4Fe-4S] cluster</name>
        <dbReference type="ChEBI" id="CHEBI:47739"/>
    </ligand>
</feature>
<feature type="binding site" evidence="10">
    <location>
        <position position="259"/>
    </location>
    <ligand>
        <name>[Ni-4Fe-4S] cluster</name>
        <dbReference type="ChEBI" id="CHEBI:47739"/>
    </ligand>
</feature>
<comment type="catalytic activity">
    <reaction evidence="8 9">
        <text>CO + 2 oxidized [2Fe-2S]-[ferredoxin] + H2O = 2 reduced [2Fe-2S]-[ferredoxin] + CO2 + 2 H(+)</text>
        <dbReference type="Rhea" id="RHEA:21040"/>
        <dbReference type="Rhea" id="RHEA-COMP:10000"/>
        <dbReference type="Rhea" id="RHEA-COMP:10001"/>
        <dbReference type="ChEBI" id="CHEBI:15377"/>
        <dbReference type="ChEBI" id="CHEBI:15378"/>
        <dbReference type="ChEBI" id="CHEBI:16526"/>
        <dbReference type="ChEBI" id="CHEBI:17245"/>
        <dbReference type="ChEBI" id="CHEBI:33737"/>
        <dbReference type="ChEBI" id="CHEBI:33738"/>
        <dbReference type="EC" id="1.2.7.4"/>
    </reaction>
</comment>
<feature type="binding site" evidence="10">
    <location>
        <position position="481"/>
    </location>
    <ligand>
        <name>[Ni-4Fe-4S] cluster</name>
        <dbReference type="ChEBI" id="CHEBI:47739"/>
    </ligand>
</feature>
<dbReference type="NCBIfam" id="TIGR01702">
    <property type="entry name" value="CO_DH_cata"/>
    <property type="match status" value="1"/>
</dbReference>
<evidence type="ECO:0000313" key="11">
    <source>
        <dbReference type="EMBL" id="OBR90101.1"/>
    </source>
</evidence>
<comment type="cofactor">
    <cofactor evidence="1">
        <name>[4Fe-4S] cluster</name>
        <dbReference type="ChEBI" id="CHEBI:49883"/>
    </cofactor>
</comment>
<dbReference type="SUPFAM" id="SSF56821">
    <property type="entry name" value="Prismane protein-like"/>
    <property type="match status" value="1"/>
</dbReference>
<organism evidence="11 12">
    <name type="scientific">Clostridium ragsdalei P11</name>
    <dbReference type="NCBI Taxonomy" id="1353534"/>
    <lineage>
        <taxon>Bacteria</taxon>
        <taxon>Bacillati</taxon>
        <taxon>Bacillota</taxon>
        <taxon>Clostridia</taxon>
        <taxon>Eubacteriales</taxon>
        <taxon>Clostridiaceae</taxon>
        <taxon>Clostridium</taxon>
    </lineage>
</organism>
<feature type="binding site" evidence="10">
    <location>
        <position position="38"/>
    </location>
    <ligand>
        <name>[4Fe-4S] cluster</name>
        <dbReference type="ChEBI" id="CHEBI:49883"/>
        <label>1</label>
        <note>ligand shared between dimeric partners</note>
    </ligand>
</feature>
<feature type="binding site" evidence="10">
    <location>
        <position position="70"/>
    </location>
    <ligand>
        <name>[4Fe-4S] cluster</name>
        <dbReference type="ChEBI" id="CHEBI:49883"/>
        <label>2</label>
    </ligand>
</feature>
<dbReference type="GO" id="GO:0051539">
    <property type="term" value="F:4 iron, 4 sulfur cluster binding"/>
    <property type="evidence" value="ECO:0007669"/>
    <property type="project" value="UniProtKB-UniRule"/>
</dbReference>
<accession>A0A1A6AJ55</accession>
<keyword evidence="4 9" id="KW-0479">Metal-binding</keyword>
<evidence type="ECO:0000256" key="4">
    <source>
        <dbReference type="ARBA" id="ARBA00022723"/>
    </source>
</evidence>
<evidence type="ECO:0000256" key="6">
    <source>
        <dbReference type="ARBA" id="ARBA00023004"/>
    </source>
</evidence>
<dbReference type="GO" id="GO:0016151">
    <property type="term" value="F:nickel cation binding"/>
    <property type="evidence" value="ECO:0007669"/>
    <property type="project" value="InterPro"/>
</dbReference>
<feature type="binding site" evidence="10">
    <location>
        <position position="295"/>
    </location>
    <ligand>
        <name>[Ni-4Fe-4S] cluster</name>
        <dbReference type="ChEBI" id="CHEBI:47739"/>
    </ligand>
</feature>
<dbReference type="RefSeq" id="WP_065079738.1">
    <property type="nucleotide sequence ID" value="NZ_LROS01000075.1"/>
</dbReference>
<keyword evidence="2 9" id="KW-0004">4Fe-4S</keyword>
<dbReference type="InterPro" id="IPR016101">
    <property type="entry name" value="CO_DH_a-bundle"/>
</dbReference>
<dbReference type="GO" id="GO:0043885">
    <property type="term" value="F:anaerobic carbon-monoxide dehydrogenase activity"/>
    <property type="evidence" value="ECO:0007669"/>
    <property type="project" value="UniProtKB-UniRule"/>
</dbReference>
<dbReference type="InterPro" id="IPR004137">
    <property type="entry name" value="HCP/CODH"/>
</dbReference>
<name>A0A1A6AJ55_9CLOT</name>
<evidence type="ECO:0000313" key="12">
    <source>
        <dbReference type="Proteomes" id="UP000093954"/>
    </source>
</evidence>
<evidence type="ECO:0000256" key="5">
    <source>
        <dbReference type="ARBA" id="ARBA00023002"/>
    </source>
</evidence>
<reference evidence="11 12" key="1">
    <citation type="journal article" date="2012" name="Front. Microbiol.">
        <title>Draft Genome Sequence of the Virulent Strain 01-B526 of the Fish Pathogen Aeromonas salmonicida.</title>
        <authorList>
            <person name="Charette S.J."/>
            <person name="Brochu F."/>
            <person name="Boyle B."/>
            <person name="Filion G."/>
            <person name="Tanaka K.H."/>
            <person name="Derome N."/>
        </authorList>
    </citation>
    <scope>NUCLEOTIDE SEQUENCE [LARGE SCALE GENOMIC DNA]</scope>
    <source>
        <strain evidence="11 12">P11</strain>
    </source>
</reference>
<dbReference type="InterPro" id="IPR011254">
    <property type="entry name" value="Prismane-like_sf"/>
</dbReference>
<dbReference type="PANTHER" id="PTHR30109">
    <property type="entry name" value="HYDROXYLAMINE REDUCTASE"/>
    <property type="match status" value="1"/>
</dbReference>
<dbReference type="Gene3D" id="1.20.1270.30">
    <property type="match status" value="1"/>
</dbReference>
<keyword evidence="12" id="KW-1185">Reference proteome</keyword>
<dbReference type="AlphaFoldDB" id="A0A1A6AJ55"/>
<comment type="caution">
    <text evidence="11">The sequence shown here is derived from an EMBL/GenBank/DDBJ whole genome shotgun (WGS) entry which is preliminary data.</text>
</comment>
<dbReference type="Pfam" id="PF03063">
    <property type="entry name" value="Prismane"/>
    <property type="match status" value="1"/>
</dbReference>
<evidence type="ECO:0000256" key="10">
    <source>
        <dbReference type="PIRSR" id="PIRSR005023-1"/>
    </source>
</evidence>
<keyword evidence="7 9" id="KW-0411">Iron-sulfur</keyword>
<dbReference type="Proteomes" id="UP000093954">
    <property type="component" value="Unassembled WGS sequence"/>
</dbReference>
<feature type="binding site" evidence="10">
    <location>
        <position position="47"/>
    </location>
    <ligand>
        <name>[4Fe-4S] cluster</name>
        <dbReference type="ChEBI" id="CHEBI:49883"/>
        <label>2</label>
    </ligand>
</feature>
<evidence type="ECO:0000256" key="2">
    <source>
        <dbReference type="ARBA" id="ARBA00022485"/>
    </source>
</evidence>
<feature type="binding site" evidence="10">
    <location>
        <position position="46"/>
    </location>
    <ligand>
        <name>[4Fe-4S] cluster</name>
        <dbReference type="ChEBI" id="CHEBI:49883"/>
        <label>1</label>
        <note>ligand shared between dimeric partners</note>
    </ligand>
</feature>
<proteinExistence type="predicted"/>
<keyword evidence="3 10" id="KW-0533">Nickel</keyword>
<evidence type="ECO:0000256" key="1">
    <source>
        <dbReference type="ARBA" id="ARBA00001966"/>
    </source>
</evidence>
<feature type="binding site" evidence="10">
    <location>
        <position position="50"/>
    </location>
    <ligand>
        <name>[4Fe-4S] cluster</name>
        <dbReference type="ChEBI" id="CHEBI:49883"/>
        <label>2</label>
    </ligand>
</feature>
<dbReference type="GO" id="GO:0006091">
    <property type="term" value="P:generation of precursor metabolites and energy"/>
    <property type="evidence" value="ECO:0007669"/>
    <property type="project" value="InterPro"/>
</dbReference>
<dbReference type="InterPro" id="IPR016099">
    <property type="entry name" value="Prismane-like_a/b-sand"/>
</dbReference>
<dbReference type="PANTHER" id="PTHR30109:SF4">
    <property type="entry name" value="CARBON MONOXIDE DEHYDROGENASE"/>
    <property type="match status" value="1"/>
</dbReference>
<feature type="binding site" evidence="10">
    <location>
        <position position="523"/>
    </location>
    <ligand>
        <name>[Ni-4Fe-4S] cluster</name>
        <dbReference type="ChEBI" id="CHEBI:47739"/>
    </ligand>
</feature>
<dbReference type="EMBL" id="LROS01000075">
    <property type="protein sequence ID" value="OBR90101.1"/>
    <property type="molecule type" value="Genomic_DNA"/>
</dbReference>
<dbReference type="Gene3D" id="3.40.50.2030">
    <property type="match status" value="2"/>
</dbReference>
<keyword evidence="5 9" id="KW-0560">Oxidoreductase</keyword>
<evidence type="ECO:0000256" key="8">
    <source>
        <dbReference type="ARBA" id="ARBA00048733"/>
    </source>
</evidence>
<dbReference type="PATRIC" id="fig|1353534.3.peg.3772"/>
<gene>
    <name evidence="11" type="primary">cooS1_3</name>
    <name evidence="11" type="ORF">CLRAG_37080</name>
</gene>